<keyword evidence="4" id="KW-1185">Reference proteome</keyword>
<organism evidence="3 4">
    <name type="scientific">Caerostris extrusa</name>
    <name type="common">Bark spider</name>
    <name type="synonym">Caerostris bankana</name>
    <dbReference type="NCBI Taxonomy" id="172846"/>
    <lineage>
        <taxon>Eukaryota</taxon>
        <taxon>Metazoa</taxon>
        <taxon>Ecdysozoa</taxon>
        <taxon>Arthropoda</taxon>
        <taxon>Chelicerata</taxon>
        <taxon>Arachnida</taxon>
        <taxon>Araneae</taxon>
        <taxon>Araneomorphae</taxon>
        <taxon>Entelegynae</taxon>
        <taxon>Araneoidea</taxon>
        <taxon>Araneidae</taxon>
        <taxon>Caerostris</taxon>
    </lineage>
</organism>
<proteinExistence type="predicted"/>
<accession>A0AAV4XYG9</accession>
<name>A0AAV4XYG9_CAEEX</name>
<dbReference type="EMBL" id="BPLR01018400">
    <property type="protein sequence ID" value="GIY99245.1"/>
    <property type="molecule type" value="Genomic_DNA"/>
</dbReference>
<feature type="region of interest" description="Disordered" evidence="1">
    <location>
        <begin position="1"/>
        <end position="26"/>
    </location>
</feature>
<dbReference type="Proteomes" id="UP001054945">
    <property type="component" value="Unassembled WGS sequence"/>
</dbReference>
<evidence type="ECO:0000313" key="4">
    <source>
        <dbReference type="Proteomes" id="UP001054945"/>
    </source>
</evidence>
<comment type="caution">
    <text evidence="3">The sequence shown here is derived from an EMBL/GenBank/DDBJ whole genome shotgun (WGS) entry which is preliminary data.</text>
</comment>
<evidence type="ECO:0000256" key="1">
    <source>
        <dbReference type="SAM" id="MobiDB-lite"/>
    </source>
</evidence>
<feature type="transmembrane region" description="Helical" evidence="2">
    <location>
        <begin position="50"/>
        <end position="69"/>
    </location>
</feature>
<evidence type="ECO:0000313" key="3">
    <source>
        <dbReference type="EMBL" id="GIY99245.1"/>
    </source>
</evidence>
<dbReference type="AlphaFoldDB" id="A0AAV4XYG9"/>
<evidence type="ECO:0000256" key="2">
    <source>
        <dbReference type="SAM" id="Phobius"/>
    </source>
</evidence>
<reference evidence="3 4" key="1">
    <citation type="submission" date="2021-06" db="EMBL/GenBank/DDBJ databases">
        <title>Caerostris extrusa draft genome.</title>
        <authorList>
            <person name="Kono N."/>
            <person name="Arakawa K."/>
        </authorList>
    </citation>
    <scope>NUCLEOTIDE SEQUENCE [LARGE SCALE GENOMIC DNA]</scope>
</reference>
<keyword evidence="2" id="KW-0472">Membrane</keyword>
<gene>
    <name evidence="3" type="ORF">CEXT_542581</name>
</gene>
<sequence length="89" mass="10182">MLSTNALTQRRGPMREDKRSINPLPKGLDLPLQLGGHSIQMRGGCTMRPISWHATPISILCATLIRLLFRYEATARRTQWLWLSFDGYV</sequence>
<protein>
    <submittedName>
        <fullName evidence="3">Uncharacterized protein</fullName>
    </submittedName>
</protein>
<keyword evidence="2" id="KW-0812">Transmembrane</keyword>
<keyword evidence="2" id="KW-1133">Transmembrane helix</keyword>